<dbReference type="OrthoDB" id="833209at2759"/>
<proteinExistence type="predicted"/>
<protein>
    <submittedName>
        <fullName evidence="1">Uncharacterized protein</fullName>
    </submittedName>
</protein>
<comment type="caution">
    <text evidence="1">The sequence shown here is derived from an EMBL/GenBank/DDBJ whole genome shotgun (WGS) entry which is preliminary data.</text>
</comment>
<reference evidence="1" key="2">
    <citation type="journal article" date="2023" name="Int. J. Mol. Sci.">
        <title>De Novo Assembly and Annotation of 11 Diverse Shrub Willow (Salix) Genomes Reveals Novel Gene Organization in Sex-Linked Regions.</title>
        <authorList>
            <person name="Hyden B."/>
            <person name="Feng K."/>
            <person name="Yates T.B."/>
            <person name="Jawdy S."/>
            <person name="Cereghino C."/>
            <person name="Smart L.B."/>
            <person name="Muchero W."/>
        </authorList>
    </citation>
    <scope>NUCLEOTIDE SEQUENCE</scope>
    <source>
        <tissue evidence="1">Shoot tip</tissue>
    </source>
</reference>
<reference evidence="1" key="1">
    <citation type="submission" date="2022-11" db="EMBL/GenBank/DDBJ databases">
        <authorList>
            <person name="Hyden B.L."/>
            <person name="Feng K."/>
            <person name="Yates T."/>
            <person name="Jawdy S."/>
            <person name="Smart L.B."/>
            <person name="Muchero W."/>
        </authorList>
    </citation>
    <scope>NUCLEOTIDE SEQUENCE</scope>
    <source>
        <tissue evidence="1">Shoot tip</tissue>
    </source>
</reference>
<gene>
    <name evidence="1" type="ORF">OIU79_029071</name>
</gene>
<evidence type="ECO:0000313" key="1">
    <source>
        <dbReference type="EMBL" id="KAJ6756811.1"/>
    </source>
</evidence>
<dbReference type="AlphaFoldDB" id="A0A9Q0VXH9"/>
<name>A0A9Q0VXH9_SALPP</name>
<dbReference type="Proteomes" id="UP001151532">
    <property type="component" value="Chromosome 16"/>
</dbReference>
<accession>A0A9Q0VXH9</accession>
<dbReference type="EMBL" id="JAPFFK010000007">
    <property type="protein sequence ID" value="KAJ6756811.1"/>
    <property type="molecule type" value="Genomic_DNA"/>
</dbReference>
<keyword evidence="2" id="KW-1185">Reference proteome</keyword>
<organism evidence="1 2">
    <name type="scientific">Salix purpurea</name>
    <name type="common">Purple osier willow</name>
    <dbReference type="NCBI Taxonomy" id="77065"/>
    <lineage>
        <taxon>Eukaryota</taxon>
        <taxon>Viridiplantae</taxon>
        <taxon>Streptophyta</taxon>
        <taxon>Embryophyta</taxon>
        <taxon>Tracheophyta</taxon>
        <taxon>Spermatophyta</taxon>
        <taxon>Magnoliopsida</taxon>
        <taxon>eudicotyledons</taxon>
        <taxon>Gunneridae</taxon>
        <taxon>Pentapetalae</taxon>
        <taxon>rosids</taxon>
        <taxon>fabids</taxon>
        <taxon>Malpighiales</taxon>
        <taxon>Salicaceae</taxon>
        <taxon>Saliceae</taxon>
        <taxon>Salix</taxon>
    </lineage>
</organism>
<evidence type="ECO:0000313" key="2">
    <source>
        <dbReference type="Proteomes" id="UP001151532"/>
    </source>
</evidence>
<sequence>MGFSYFSYDQECAYKILQEKQTIPSVTLFRMNSYHAVNADNKLEASNNVFDRYHDDFYDHVYDETLDNSVPDHGDFNGVEIDWGCFEKLVAELVEELELSILQKPLTKDDIVVQREDADEVEGEIILWRPALK</sequence>